<dbReference type="EMBL" id="CP041666">
    <property type="protein sequence ID" value="QDP41167.1"/>
    <property type="molecule type" value="Genomic_DNA"/>
</dbReference>
<organism evidence="1 2">
    <name type="scientific">Radiobacillus deserti</name>
    <dbReference type="NCBI Taxonomy" id="2594883"/>
    <lineage>
        <taxon>Bacteria</taxon>
        <taxon>Bacillati</taxon>
        <taxon>Bacillota</taxon>
        <taxon>Bacilli</taxon>
        <taxon>Bacillales</taxon>
        <taxon>Bacillaceae</taxon>
        <taxon>Radiobacillus</taxon>
    </lineage>
</organism>
<dbReference type="GO" id="GO:0006508">
    <property type="term" value="P:proteolysis"/>
    <property type="evidence" value="ECO:0007669"/>
    <property type="project" value="UniProtKB-KW"/>
</dbReference>
<gene>
    <name evidence="1" type="ORF">FN924_13810</name>
</gene>
<sequence>MNIHEIEEEMNSLKSRLSYLENCINRIQQNCNHHFKGNQLYEVCSKCKKVNVLYY</sequence>
<reference evidence="1 2" key="1">
    <citation type="submission" date="2019-07" db="EMBL/GenBank/DDBJ databases">
        <authorList>
            <person name="Li J."/>
        </authorList>
    </citation>
    <scope>NUCLEOTIDE SEQUENCE [LARGE SCALE GENOMIC DNA]</scope>
    <source>
        <strain evidence="1 2">TKL69</strain>
    </source>
</reference>
<keyword evidence="1" id="KW-0645">Protease</keyword>
<name>A0A516KID5_9BACI</name>
<accession>A0A516KID5</accession>
<dbReference type="AlphaFoldDB" id="A0A516KID5"/>
<dbReference type="Proteomes" id="UP000315215">
    <property type="component" value="Chromosome"/>
</dbReference>
<dbReference type="GO" id="GO:0008233">
    <property type="term" value="F:peptidase activity"/>
    <property type="evidence" value="ECO:0007669"/>
    <property type="project" value="UniProtKB-KW"/>
</dbReference>
<keyword evidence="2" id="KW-1185">Reference proteome</keyword>
<dbReference type="KEGG" id="aqt:FN924_13810"/>
<evidence type="ECO:0000313" key="1">
    <source>
        <dbReference type="EMBL" id="QDP41167.1"/>
    </source>
</evidence>
<evidence type="ECO:0000313" key="2">
    <source>
        <dbReference type="Proteomes" id="UP000315215"/>
    </source>
</evidence>
<proteinExistence type="predicted"/>
<protein>
    <submittedName>
        <fullName evidence="1">Serine protease</fullName>
    </submittedName>
</protein>
<keyword evidence="1" id="KW-0378">Hydrolase</keyword>